<dbReference type="GO" id="GO:0048364">
    <property type="term" value="P:root development"/>
    <property type="evidence" value="ECO:0007669"/>
    <property type="project" value="InterPro"/>
</dbReference>
<dbReference type="AlphaFoldDB" id="A0A6J1E9E6"/>
<reference evidence="3" key="1">
    <citation type="submission" date="2025-08" db="UniProtKB">
        <authorList>
            <consortium name="RefSeq"/>
        </authorList>
    </citation>
    <scope>IDENTIFICATION</scope>
    <source>
        <tissue evidence="3">Young leaves</tissue>
    </source>
</reference>
<organism evidence="2 3">
    <name type="scientific">Cucurbita moschata</name>
    <name type="common">Winter crookneck squash</name>
    <name type="synonym">Cucurbita pepo var. moschata</name>
    <dbReference type="NCBI Taxonomy" id="3662"/>
    <lineage>
        <taxon>Eukaryota</taxon>
        <taxon>Viridiplantae</taxon>
        <taxon>Streptophyta</taxon>
        <taxon>Embryophyta</taxon>
        <taxon>Tracheophyta</taxon>
        <taxon>Spermatophyta</taxon>
        <taxon>Magnoliopsida</taxon>
        <taxon>eudicotyledons</taxon>
        <taxon>Gunneridae</taxon>
        <taxon>Pentapetalae</taxon>
        <taxon>rosids</taxon>
        <taxon>fabids</taxon>
        <taxon>Cucurbitales</taxon>
        <taxon>Cucurbitaceae</taxon>
        <taxon>Cucurbiteae</taxon>
        <taxon>Cucurbita</taxon>
    </lineage>
</organism>
<dbReference type="PANTHER" id="PTHR31509">
    <property type="entry name" value="BPS1-LIKE PROTEIN"/>
    <property type="match status" value="1"/>
</dbReference>
<evidence type="ECO:0000313" key="2">
    <source>
        <dbReference type="Proteomes" id="UP000504609"/>
    </source>
</evidence>
<dbReference type="InterPro" id="IPR004320">
    <property type="entry name" value="BPS1_pln"/>
</dbReference>
<dbReference type="Pfam" id="PF03087">
    <property type="entry name" value="BPS1"/>
    <property type="match status" value="1"/>
</dbReference>
<dbReference type="RefSeq" id="XP_022924524.1">
    <property type="nucleotide sequence ID" value="XM_023068756.1"/>
</dbReference>
<accession>A0A6J1E9E6</accession>
<keyword evidence="2" id="KW-1185">Reference proteome</keyword>
<evidence type="ECO:0000313" key="3">
    <source>
        <dbReference type="RefSeq" id="XP_022924524.1"/>
    </source>
</evidence>
<dbReference type="GeneID" id="111431983"/>
<dbReference type="GO" id="GO:0048367">
    <property type="term" value="P:shoot system development"/>
    <property type="evidence" value="ECO:0007669"/>
    <property type="project" value="InterPro"/>
</dbReference>
<sequence>MSKPQEPHRPFFHFGNPFRAISPKGSKLSSRLVFLLATFEDSLAQKLRKLTPKSDHDVFSFLWMGLAMKLLCEIHNDVKTLIGDLELPVSDWGEKWLDEYLDISVKLLDICNDFSSDLSQLNQGHLILRCALHNLASTSSNQFVPARSSLDAWNQHISSRTSRVENRSPIMDHFEELLDLPKVKNSPKGKVLMQVMYGVKVATLFICSVFAYAFSGSSKRLLSINVPDTYRWAQAFIELQKNVNMGIKINHSSGRFTALRDLNAVDERVKKLHSMIQENIDGGMKVEECQNLIVDLRSEAEKLTQGVDHLTKQVDEFFYIVLSGRDALLSNLRSSETVFDQGMEALSTRQP</sequence>
<name>A0A6J1E9E6_CUCMO</name>
<evidence type="ECO:0000256" key="1">
    <source>
        <dbReference type="SAM" id="Coils"/>
    </source>
</evidence>
<keyword evidence="1" id="KW-0175">Coiled coil</keyword>
<dbReference type="Proteomes" id="UP000504609">
    <property type="component" value="Unplaced"/>
</dbReference>
<feature type="coiled-coil region" evidence="1">
    <location>
        <begin position="286"/>
        <end position="313"/>
    </location>
</feature>
<protein>
    <submittedName>
        <fullName evidence="3">Protein BPS1, chloroplastic-like isoform X2</fullName>
    </submittedName>
</protein>
<gene>
    <name evidence="3" type="primary">LOC111431983</name>
</gene>
<proteinExistence type="predicted"/>